<sequence>MSKKFNMMNLINSKSNGIKEINTKDYKRIKLNPYDVIPSQSNFYSQDNIEELADTFLLVGQQQPSVLGRVNGEFKIISGHRRNLANILNIERGHKEFEEVEYLYKDMTEAMFELSLIVGNAFTRKLTPYEETEQALRLKKALVRARDEDGLDIKGKLRNIIAELMNTSSTQVARMEAINNNLTEEAKEQFKEGKIGITLAHEISRLSEEEQKEIAEKVSNGEEIKSKDITTIVQETRKETVSVSDTKESEDNNSDLVIVNNDVIDKETGEIVEQKVPQYLEKKVIDRIKEMTIDEMAEFLCERCTGIGGGNGCSGLCDLAITCKYKNRYEICIQWLKSKQ</sequence>
<dbReference type="RefSeq" id="WP_406760702.1">
    <property type="nucleotide sequence ID" value="NZ_JBJIAB010000005.1"/>
</dbReference>
<dbReference type="PANTHER" id="PTHR33375">
    <property type="entry name" value="CHROMOSOME-PARTITIONING PROTEIN PARB-RELATED"/>
    <property type="match status" value="1"/>
</dbReference>
<comment type="caution">
    <text evidence="1">The sequence shown here is derived from an EMBL/GenBank/DDBJ whole genome shotgun (WGS) entry which is preliminary data.</text>
</comment>
<dbReference type="Gene3D" id="1.10.10.2830">
    <property type="match status" value="1"/>
</dbReference>
<dbReference type="EMBL" id="JBJIAB010000005">
    <property type="protein sequence ID" value="MFL0164531.1"/>
    <property type="molecule type" value="Genomic_DNA"/>
</dbReference>
<organism evidence="1 2">
    <name type="scientific">Candidatus Clostridium helianthi</name>
    <dbReference type="NCBI Taxonomy" id="3381660"/>
    <lineage>
        <taxon>Bacteria</taxon>
        <taxon>Bacillati</taxon>
        <taxon>Bacillota</taxon>
        <taxon>Clostridia</taxon>
        <taxon>Eubacteriales</taxon>
        <taxon>Clostridiaceae</taxon>
        <taxon>Clostridium</taxon>
    </lineage>
</organism>
<name>A0ABW8S1I0_9CLOT</name>
<dbReference type="Proteomes" id="UP001623600">
    <property type="component" value="Unassembled WGS sequence"/>
</dbReference>
<evidence type="ECO:0000313" key="1">
    <source>
        <dbReference type="EMBL" id="MFL0164531.1"/>
    </source>
</evidence>
<dbReference type="InterPro" id="IPR036086">
    <property type="entry name" value="ParB/Sulfiredoxin_sf"/>
</dbReference>
<reference evidence="1 2" key="1">
    <citation type="submission" date="2024-11" db="EMBL/GenBank/DDBJ databases">
        <authorList>
            <person name="Heng Y.C."/>
            <person name="Lim A.C.H."/>
            <person name="Lee J.K.Y."/>
            <person name="Kittelmann S."/>
        </authorList>
    </citation>
    <scope>NUCLEOTIDE SEQUENCE [LARGE SCALE GENOMIC DNA]</scope>
    <source>
        <strain evidence="1 2">WILCCON 0112</strain>
    </source>
</reference>
<dbReference type="InterPro" id="IPR050336">
    <property type="entry name" value="Chromosome_partition/occlusion"/>
</dbReference>
<dbReference type="SUPFAM" id="SSF110849">
    <property type="entry name" value="ParB/Sulfiredoxin"/>
    <property type="match status" value="1"/>
</dbReference>
<gene>
    <name evidence="1" type="ORF">ACJDTP_05530</name>
</gene>
<proteinExistence type="predicted"/>
<evidence type="ECO:0000313" key="2">
    <source>
        <dbReference type="Proteomes" id="UP001623600"/>
    </source>
</evidence>
<protein>
    <submittedName>
        <fullName evidence="1">ParB/RepB/Spo0J family partition protein</fullName>
    </submittedName>
</protein>
<keyword evidence="2" id="KW-1185">Reference proteome</keyword>
<dbReference type="SUPFAM" id="SSF109709">
    <property type="entry name" value="KorB DNA-binding domain-like"/>
    <property type="match status" value="1"/>
</dbReference>
<dbReference type="PANTHER" id="PTHR33375:SF1">
    <property type="entry name" value="CHROMOSOME-PARTITIONING PROTEIN PARB-RELATED"/>
    <property type="match status" value="1"/>
</dbReference>
<accession>A0ABW8S1I0</accession>